<evidence type="ECO:0000313" key="3">
    <source>
        <dbReference type="EMBL" id="SPQ96949.1"/>
    </source>
</evidence>
<keyword evidence="3" id="KW-0496">Mitochondrion</keyword>
<evidence type="ECO:0000259" key="2">
    <source>
        <dbReference type="Pfam" id="PF03184"/>
    </source>
</evidence>
<accession>A0A3P3Y9Y3</accession>
<dbReference type="InterPro" id="IPR004875">
    <property type="entry name" value="DDE_SF_endonuclease_dom"/>
</dbReference>
<feature type="compositionally biased region" description="Acidic residues" evidence="1">
    <location>
        <begin position="49"/>
        <end position="61"/>
    </location>
</feature>
<sequence length="557" mass="63244">MAPASSSQALSVFSASPLAAAFARSQLHQQHRQPHDQVPREPEQQQGDGAEEEVRIEDDDDANARNDSARKRKLQHVCTQQSRIRVVKWMIDDEASNGKKGLFARTIRMFPNEFRSSTNANSMKASRWWGDRQEILQVDDDRNNMVSVNHVHPGKQKKMLTKAAPGRGPKRATWVEWLYGELLSEFDRLRKAGVKFSPGLLIQLSKGILEESDHPEFTKHYSVNGKPIVDSLTTRWIQHFMAAKNIVPRAQCGKLKISDEHQERINKLVSYHLGVIARGFESGELDENLIENWDETHFVINMDNGKTLGFRGDTEVKYADVVSGGIGMTMVVRLTGGPDARICPPMLIFQNENCFYPIRNVPDDVPGVVYRTAKKGFMTSAVWLEYLREPRVQRRYGIARDSNRPRVIFVDNVGSHQISQEATRQLNSMNATIRFLVANATDKIQPCDSFVIAKIKMRWIEQWEAYKMNAINDGDWQRVSGALKNPGKTFFLKLAADSVKYVDSCRDANGLKYARKAMIRCGLSKDVTGEWRIQQLSPELQAIVAKHRNHFEGEVVP</sequence>
<dbReference type="EMBL" id="OVEO01000006">
    <property type="protein sequence ID" value="SPQ96949.1"/>
    <property type="molecule type" value="Genomic_DNA"/>
</dbReference>
<organism evidence="3 4">
    <name type="scientific">Plasmodiophora brassicae</name>
    <name type="common">Clubroot disease agent</name>
    <dbReference type="NCBI Taxonomy" id="37360"/>
    <lineage>
        <taxon>Eukaryota</taxon>
        <taxon>Sar</taxon>
        <taxon>Rhizaria</taxon>
        <taxon>Endomyxa</taxon>
        <taxon>Phytomyxea</taxon>
        <taxon>Plasmodiophorida</taxon>
        <taxon>Plasmodiophoridae</taxon>
        <taxon>Plasmodiophora</taxon>
    </lineage>
</organism>
<feature type="region of interest" description="Disordered" evidence="1">
    <location>
        <begin position="23"/>
        <end position="77"/>
    </location>
</feature>
<dbReference type="AlphaFoldDB" id="A0A3P3Y9Y3"/>
<protein>
    <recommendedName>
        <fullName evidence="2">DDE-1 domain-containing protein</fullName>
    </recommendedName>
</protein>
<evidence type="ECO:0000256" key="1">
    <source>
        <dbReference type="SAM" id="MobiDB-lite"/>
    </source>
</evidence>
<geneLocation type="mitochondrion" evidence="3"/>
<reference evidence="3 4" key="1">
    <citation type="submission" date="2018-03" db="EMBL/GenBank/DDBJ databases">
        <authorList>
            <person name="Fogelqvist J."/>
        </authorList>
    </citation>
    <scope>NUCLEOTIDE SEQUENCE [LARGE SCALE GENOMIC DNA]</scope>
</reference>
<dbReference type="Pfam" id="PF03184">
    <property type="entry name" value="DDE_1"/>
    <property type="match status" value="1"/>
</dbReference>
<feature type="domain" description="DDE-1" evidence="2">
    <location>
        <begin position="343"/>
        <end position="482"/>
    </location>
</feature>
<feature type="compositionally biased region" description="Basic and acidic residues" evidence="1">
    <location>
        <begin position="33"/>
        <end position="43"/>
    </location>
</feature>
<dbReference type="Proteomes" id="UP000290189">
    <property type="component" value="Unassembled WGS sequence"/>
</dbReference>
<gene>
    <name evidence="3" type="ORF">PLBR_LOCUS4164</name>
</gene>
<dbReference type="GO" id="GO:0003676">
    <property type="term" value="F:nucleic acid binding"/>
    <property type="evidence" value="ECO:0007669"/>
    <property type="project" value="InterPro"/>
</dbReference>
<evidence type="ECO:0000313" key="4">
    <source>
        <dbReference type="Proteomes" id="UP000290189"/>
    </source>
</evidence>
<name>A0A3P3Y9Y3_PLABS</name>
<proteinExistence type="predicted"/>